<evidence type="ECO:0000256" key="7">
    <source>
        <dbReference type="PROSITE-ProRule" id="PRU00176"/>
    </source>
</evidence>
<comment type="subcellular location">
    <subcellularLocation>
        <location evidence="1">Cytoplasm</location>
    </subcellularLocation>
</comment>
<dbReference type="InterPro" id="IPR013979">
    <property type="entry name" value="TIF_beta_prop-like"/>
</dbReference>
<dbReference type="CDD" id="cd12278">
    <property type="entry name" value="RRM_eIF3B"/>
    <property type="match status" value="1"/>
</dbReference>
<dbReference type="InterPro" id="IPR034363">
    <property type="entry name" value="eIF3B_RRM"/>
</dbReference>
<dbReference type="OMA" id="ISDQWET"/>
<accession>A0A915J7W6</accession>
<dbReference type="InterPro" id="IPR000504">
    <property type="entry name" value="RRM_dom"/>
</dbReference>
<dbReference type="Gene3D" id="2.130.10.10">
    <property type="entry name" value="YVTN repeat-like/Quinoprotein amine dehydrogenase"/>
    <property type="match status" value="1"/>
</dbReference>
<reference evidence="11" key="1">
    <citation type="submission" date="2022-11" db="UniProtKB">
        <authorList>
            <consortium name="WormBaseParasite"/>
        </authorList>
    </citation>
    <scope>IDENTIFICATION</scope>
</reference>
<dbReference type="InterPro" id="IPR015943">
    <property type="entry name" value="WD40/YVTN_repeat-like_dom_sf"/>
</dbReference>
<evidence type="ECO:0000256" key="2">
    <source>
        <dbReference type="ARBA" id="ARBA00022490"/>
    </source>
</evidence>
<keyword evidence="4" id="KW-0853">WD repeat</keyword>
<dbReference type="PANTHER" id="PTHR14068">
    <property type="entry name" value="EUKARYOTIC TRANSLATION INITIATION FACTOR 3 EIF3 -RELATED"/>
    <property type="match status" value="1"/>
</dbReference>
<evidence type="ECO:0000256" key="4">
    <source>
        <dbReference type="ARBA" id="ARBA00022574"/>
    </source>
</evidence>
<dbReference type="GO" id="GO:0003743">
    <property type="term" value="F:translation initiation factor activity"/>
    <property type="evidence" value="ECO:0007669"/>
    <property type="project" value="UniProtKB-KW"/>
</dbReference>
<dbReference type="InterPro" id="IPR011400">
    <property type="entry name" value="EIF3B"/>
</dbReference>
<sequence>MVTSAVISKDIIMTDSKVSNNKTEVPDELNDEPSFSDPENFEDDIEDSELLEDVLRTKPNEEGIVDAVIVVDGIPRVGEPRMQKLKDILGKIFRKVGTVLSEYYPEEVDSVDGAVKTKGYCFIEYETKAAAEDAAEILNGYKLDKTHAFIVTSFRNFEKLQNVENLDLWEAPKRRPYKNFVNQTFFMQIFQHWSDSFVRWSPFGTYIATVHKQGVALRGGENFEQIMRFMHMGVQYLDFSPCENFIITYAPPKSKYTDVPDAIKIWTVRTGELKRSFSAAGETIKRWPHFRWSYNDEYFATLGKYDVLCIYDTKTFTPLDKVKWKIDNIRDFQWSPQQNVIAYWVAEADQRPSRAAILSVPDKEELRSMNTINLAEASIHWQKSGDNICFKADRYGKKKVENDETKYSNLSIQLLIVHMSVKDYPISTIDLKDSVQAFSWEPVGSKFCMIQGDMKSSIVIYGIKSTQQKQIAVTQL</sequence>
<keyword evidence="5 7" id="KW-0694">RNA-binding</keyword>
<dbReference type="Proteomes" id="UP000887565">
    <property type="component" value="Unplaced"/>
</dbReference>
<organism evidence="10 11">
    <name type="scientific">Romanomermis culicivorax</name>
    <name type="common">Nematode worm</name>
    <dbReference type="NCBI Taxonomy" id="13658"/>
    <lineage>
        <taxon>Eukaryota</taxon>
        <taxon>Metazoa</taxon>
        <taxon>Ecdysozoa</taxon>
        <taxon>Nematoda</taxon>
        <taxon>Enoplea</taxon>
        <taxon>Dorylaimia</taxon>
        <taxon>Mermithida</taxon>
        <taxon>Mermithoidea</taxon>
        <taxon>Mermithidae</taxon>
        <taxon>Romanomermis</taxon>
    </lineage>
</organism>
<evidence type="ECO:0000256" key="1">
    <source>
        <dbReference type="ARBA" id="ARBA00004496"/>
    </source>
</evidence>
<evidence type="ECO:0000313" key="10">
    <source>
        <dbReference type="Proteomes" id="UP000887565"/>
    </source>
</evidence>
<proteinExistence type="predicted"/>
<dbReference type="InterPro" id="IPR035979">
    <property type="entry name" value="RBD_domain_sf"/>
</dbReference>
<dbReference type="Pfam" id="PF00076">
    <property type="entry name" value="RRM_1"/>
    <property type="match status" value="1"/>
</dbReference>
<evidence type="ECO:0000256" key="5">
    <source>
        <dbReference type="ARBA" id="ARBA00022884"/>
    </source>
</evidence>
<dbReference type="AlphaFoldDB" id="A0A915J7W6"/>
<dbReference type="GO" id="GO:0005852">
    <property type="term" value="C:eukaryotic translation initiation factor 3 complex"/>
    <property type="evidence" value="ECO:0007669"/>
    <property type="project" value="InterPro"/>
</dbReference>
<feature type="region of interest" description="Disordered" evidence="8">
    <location>
        <begin position="18"/>
        <end position="40"/>
    </location>
</feature>
<dbReference type="SUPFAM" id="SSF82171">
    <property type="entry name" value="DPP6 N-terminal domain-like"/>
    <property type="match status" value="1"/>
</dbReference>
<feature type="domain" description="RRM" evidence="9">
    <location>
        <begin position="67"/>
        <end position="156"/>
    </location>
</feature>
<evidence type="ECO:0000313" key="11">
    <source>
        <dbReference type="WBParaSite" id="nRc.2.0.1.t21834-RA"/>
    </source>
</evidence>
<keyword evidence="6" id="KW-0648">Protein biosynthesis</keyword>
<evidence type="ECO:0000259" key="9">
    <source>
        <dbReference type="PROSITE" id="PS50102"/>
    </source>
</evidence>
<dbReference type="InterPro" id="IPR012677">
    <property type="entry name" value="Nucleotide-bd_a/b_plait_sf"/>
</dbReference>
<dbReference type="PROSITE" id="PS50102">
    <property type="entry name" value="RRM"/>
    <property type="match status" value="1"/>
</dbReference>
<evidence type="ECO:0000256" key="3">
    <source>
        <dbReference type="ARBA" id="ARBA00022540"/>
    </source>
</evidence>
<dbReference type="Gene3D" id="3.30.70.330">
    <property type="match status" value="1"/>
</dbReference>
<keyword evidence="2" id="KW-0963">Cytoplasm</keyword>
<protein>
    <submittedName>
        <fullName evidence="11">RRM domain-containing protein</fullName>
    </submittedName>
</protein>
<evidence type="ECO:0000256" key="8">
    <source>
        <dbReference type="SAM" id="MobiDB-lite"/>
    </source>
</evidence>
<name>A0A915J7W6_ROMCU</name>
<dbReference type="WBParaSite" id="nRc.2.0.1.t21834-RA">
    <property type="protein sequence ID" value="nRc.2.0.1.t21834-RA"/>
    <property type="gene ID" value="nRc.2.0.1.g21834"/>
</dbReference>
<dbReference type="SMART" id="SM00360">
    <property type="entry name" value="RRM"/>
    <property type="match status" value="1"/>
</dbReference>
<dbReference type="PANTHER" id="PTHR14068:SF0">
    <property type="entry name" value="EUKARYOTIC TRANSLATION INITIATION FACTOR 3 SUBUNIT B"/>
    <property type="match status" value="1"/>
</dbReference>
<dbReference type="GO" id="GO:0031369">
    <property type="term" value="F:translation initiation factor binding"/>
    <property type="evidence" value="ECO:0007669"/>
    <property type="project" value="InterPro"/>
</dbReference>
<dbReference type="GO" id="GO:0003723">
    <property type="term" value="F:RNA binding"/>
    <property type="evidence" value="ECO:0007669"/>
    <property type="project" value="UniProtKB-UniRule"/>
</dbReference>
<keyword evidence="3" id="KW-0396">Initiation factor</keyword>
<dbReference type="Pfam" id="PF08662">
    <property type="entry name" value="eIF2A"/>
    <property type="match status" value="1"/>
</dbReference>
<dbReference type="SUPFAM" id="SSF54928">
    <property type="entry name" value="RNA-binding domain, RBD"/>
    <property type="match status" value="1"/>
</dbReference>
<evidence type="ECO:0000256" key="6">
    <source>
        <dbReference type="ARBA" id="ARBA00022917"/>
    </source>
</evidence>
<keyword evidence="10" id="KW-1185">Reference proteome</keyword>